<keyword evidence="2" id="KW-0812">Transmembrane</keyword>
<name>A0A1V8YCK8_9ENTE</name>
<organism evidence="3 4">
    <name type="scientific">Enterococcus villorum</name>
    <dbReference type="NCBI Taxonomy" id="112904"/>
    <lineage>
        <taxon>Bacteria</taxon>
        <taxon>Bacillati</taxon>
        <taxon>Bacillota</taxon>
        <taxon>Bacilli</taxon>
        <taxon>Lactobacillales</taxon>
        <taxon>Enterococcaceae</taxon>
        <taxon>Enterococcus</taxon>
    </lineage>
</organism>
<dbReference type="Pfam" id="PF16069">
    <property type="entry name" value="DUF4811"/>
    <property type="match status" value="1"/>
</dbReference>
<evidence type="ECO:0000256" key="1">
    <source>
        <dbReference type="SAM" id="MobiDB-lite"/>
    </source>
</evidence>
<keyword evidence="2" id="KW-1133">Transmembrane helix</keyword>
<dbReference type="OrthoDB" id="2249491at2"/>
<dbReference type="InterPro" id="IPR032083">
    <property type="entry name" value="DUF4811"/>
</dbReference>
<feature type="region of interest" description="Disordered" evidence="1">
    <location>
        <begin position="97"/>
        <end position="118"/>
    </location>
</feature>
<evidence type="ECO:0000256" key="2">
    <source>
        <dbReference type="SAM" id="Phobius"/>
    </source>
</evidence>
<feature type="transmembrane region" description="Helical" evidence="2">
    <location>
        <begin position="24"/>
        <end position="45"/>
    </location>
</feature>
<dbReference type="AlphaFoldDB" id="A0A1V8YCK8"/>
<comment type="caution">
    <text evidence="3">The sequence shown here is derived from an EMBL/GenBank/DDBJ whole genome shotgun (WGS) entry which is preliminary data.</text>
</comment>
<protein>
    <submittedName>
        <fullName evidence="3">DUF4811 domain-containing protein</fullName>
    </submittedName>
</protein>
<dbReference type="STRING" id="112904.BH747_06540"/>
<feature type="compositionally biased region" description="Polar residues" evidence="1">
    <location>
        <begin position="104"/>
        <end position="118"/>
    </location>
</feature>
<dbReference type="Proteomes" id="UP000192477">
    <property type="component" value="Unassembled WGS sequence"/>
</dbReference>
<evidence type="ECO:0000313" key="3">
    <source>
        <dbReference type="EMBL" id="OQO70355.1"/>
    </source>
</evidence>
<dbReference type="RefSeq" id="WP_081183483.1">
    <property type="nucleotide sequence ID" value="NZ_MJEA01000005.1"/>
</dbReference>
<gene>
    <name evidence="3" type="ORF">BH747_06540</name>
</gene>
<evidence type="ECO:0000313" key="4">
    <source>
        <dbReference type="Proteomes" id="UP000192477"/>
    </source>
</evidence>
<accession>A0A1V8YCK8</accession>
<sequence>MIIFVLIISLLAFAWINIFARKAWQTFLSLIFGLIFVASLGLIVANLSHHFGMEKVTETKTTAIVSSADSDNANMLLYQALGDGTEKVYLYRTNEEQKKPKATGTDNETNKVEQTTGKAQKETKTTYWVYKNDQYKFWFNLADNNHEYAKRVNTFKIPSNWIELSTDQAEKLADLVKQQQSTMEKEAKAYVQDGLVKAMTENPTMSKEDQEKLTKKLATEFQQQTLAKLVEEVKSKE</sequence>
<dbReference type="EMBL" id="MJEA01000005">
    <property type="protein sequence ID" value="OQO70355.1"/>
    <property type="molecule type" value="Genomic_DNA"/>
</dbReference>
<reference evidence="3 4" key="1">
    <citation type="journal article" date="2017" name="BMC Microbiol.">
        <title>Comparative genomics of Enterococcus spp. isolated from bovine feces.</title>
        <authorList>
            <person name="Beukers A.G."/>
            <person name="Zaheer R."/>
            <person name="Goji N."/>
            <person name="Amoako K.K."/>
            <person name="Chaves A.V."/>
            <person name="Ward M.P."/>
            <person name="McAllister T.A."/>
        </authorList>
    </citation>
    <scope>NUCLEOTIDE SEQUENCE [LARGE SCALE GENOMIC DNA]</scope>
    <source>
        <strain evidence="3 4">F1129D 143</strain>
    </source>
</reference>
<proteinExistence type="predicted"/>
<keyword evidence="2" id="KW-0472">Membrane</keyword>